<evidence type="ECO:0000259" key="2">
    <source>
        <dbReference type="Pfam" id="PF00582"/>
    </source>
</evidence>
<sequence length="282" mass="29128">MATSTARPVVAGIDTSTAGRAAARLAAAEAVLHERPLCLLSADPAPAVREIRNSHPVLPIEGETVSGDLVDALVERSRAAHLLVVAAGHGFTTPPASPSTSFTRQFADPVSAQVAAHAECPVIIDSAGSAGMVGPVLLGAEDEADGPAVIEYAFAEALVRGVMLRVVHVWAEPPDGALSTVDPFAYDVEAAAEDADRLMAEWLAGWDSSYPDVVVSREAMHHPNVAQALLGLSADAALIVVSARSHPDLSGMLLGPVTGALLGRTHCPLAIMPARCSWPTPD</sequence>
<comment type="caution">
    <text evidence="3">The sequence shown here is derived from an EMBL/GenBank/DDBJ whole genome shotgun (WGS) entry which is preliminary data.</text>
</comment>
<organism evidence="3 4">
    <name type="scientific">Planosporangium flavigriseum</name>
    <dbReference type="NCBI Taxonomy" id="373681"/>
    <lineage>
        <taxon>Bacteria</taxon>
        <taxon>Bacillati</taxon>
        <taxon>Actinomycetota</taxon>
        <taxon>Actinomycetes</taxon>
        <taxon>Micromonosporales</taxon>
        <taxon>Micromonosporaceae</taxon>
        <taxon>Planosporangium</taxon>
    </lineage>
</organism>
<dbReference type="Gene3D" id="3.40.50.620">
    <property type="entry name" value="HUPs"/>
    <property type="match status" value="3"/>
</dbReference>
<dbReference type="PRINTS" id="PR01438">
    <property type="entry name" value="UNVRSLSTRESS"/>
</dbReference>
<gene>
    <name evidence="3" type="ORF">Pfl04_40180</name>
</gene>
<keyword evidence="4" id="KW-1185">Reference proteome</keyword>
<dbReference type="InterPro" id="IPR014729">
    <property type="entry name" value="Rossmann-like_a/b/a_fold"/>
</dbReference>
<dbReference type="AlphaFoldDB" id="A0A8J3LQF0"/>
<accession>A0A8J3LQF0</accession>
<evidence type="ECO:0000256" key="1">
    <source>
        <dbReference type="ARBA" id="ARBA00008791"/>
    </source>
</evidence>
<dbReference type="InterPro" id="IPR006015">
    <property type="entry name" value="Universal_stress_UspA"/>
</dbReference>
<proteinExistence type="inferred from homology"/>
<protein>
    <submittedName>
        <fullName evidence="3">Universal stress protein</fullName>
    </submittedName>
</protein>
<dbReference type="Pfam" id="PF00582">
    <property type="entry name" value="Usp"/>
    <property type="match status" value="1"/>
</dbReference>
<reference evidence="3" key="1">
    <citation type="submission" date="2021-01" db="EMBL/GenBank/DDBJ databases">
        <title>Whole genome shotgun sequence of Planosporangium flavigriseum NBRC 105377.</title>
        <authorList>
            <person name="Komaki H."/>
            <person name="Tamura T."/>
        </authorList>
    </citation>
    <scope>NUCLEOTIDE SEQUENCE</scope>
    <source>
        <strain evidence="3">NBRC 105377</strain>
    </source>
</reference>
<dbReference type="EMBL" id="BONU01000034">
    <property type="protein sequence ID" value="GIG75614.1"/>
    <property type="molecule type" value="Genomic_DNA"/>
</dbReference>
<dbReference type="InterPro" id="IPR006016">
    <property type="entry name" value="UspA"/>
</dbReference>
<dbReference type="RefSeq" id="WP_168077954.1">
    <property type="nucleotide sequence ID" value="NZ_BAAAQJ010000030.1"/>
</dbReference>
<dbReference type="SUPFAM" id="SSF52402">
    <property type="entry name" value="Adenine nucleotide alpha hydrolases-like"/>
    <property type="match status" value="2"/>
</dbReference>
<evidence type="ECO:0000313" key="4">
    <source>
        <dbReference type="Proteomes" id="UP000653674"/>
    </source>
</evidence>
<dbReference type="Proteomes" id="UP000653674">
    <property type="component" value="Unassembled WGS sequence"/>
</dbReference>
<comment type="similarity">
    <text evidence="1">Belongs to the universal stress protein A family.</text>
</comment>
<name>A0A8J3LQF0_9ACTN</name>
<feature type="domain" description="UspA" evidence="2">
    <location>
        <begin position="132"/>
        <end position="272"/>
    </location>
</feature>
<evidence type="ECO:0000313" key="3">
    <source>
        <dbReference type="EMBL" id="GIG75614.1"/>
    </source>
</evidence>